<dbReference type="GO" id="GO:0009052">
    <property type="term" value="P:pentose-phosphate shunt, non-oxidative branch"/>
    <property type="evidence" value="ECO:0007669"/>
    <property type="project" value="TreeGrafter"/>
</dbReference>
<proteinExistence type="inferred from homology"/>
<dbReference type="Proteomes" id="UP000199413">
    <property type="component" value="Unassembled WGS sequence"/>
</dbReference>
<dbReference type="InterPro" id="IPR036569">
    <property type="entry name" value="RpiB_LacA_LacB_sf"/>
</dbReference>
<organism evidence="2 3">
    <name type="scientific">Micromonospora rhizosphaerae</name>
    <dbReference type="NCBI Taxonomy" id="568872"/>
    <lineage>
        <taxon>Bacteria</taxon>
        <taxon>Bacillati</taxon>
        <taxon>Actinomycetota</taxon>
        <taxon>Actinomycetes</taxon>
        <taxon>Micromonosporales</taxon>
        <taxon>Micromonosporaceae</taxon>
        <taxon>Micromonospora</taxon>
    </lineage>
</organism>
<evidence type="ECO:0000256" key="1">
    <source>
        <dbReference type="ARBA" id="ARBA00008754"/>
    </source>
</evidence>
<dbReference type="AlphaFoldDB" id="A0A1C6SHH2"/>
<dbReference type="GO" id="GO:0004751">
    <property type="term" value="F:ribose-5-phosphate isomerase activity"/>
    <property type="evidence" value="ECO:0007669"/>
    <property type="project" value="TreeGrafter"/>
</dbReference>
<name>A0A1C6SHH2_9ACTN</name>
<dbReference type="SUPFAM" id="SSF89623">
    <property type="entry name" value="Ribose/Galactose isomerase RpiB/AlsB"/>
    <property type="match status" value="1"/>
</dbReference>
<dbReference type="PIRSF" id="PIRSF005384">
    <property type="entry name" value="RpiB_LacA_B"/>
    <property type="match status" value="1"/>
</dbReference>
<dbReference type="Gene3D" id="3.40.1400.10">
    <property type="entry name" value="Sugar-phosphate isomerase, RpiB/LacA/LacB"/>
    <property type="match status" value="1"/>
</dbReference>
<sequence length="150" mass="15996">MRIAIGADHNGISMKAHLTRWLTAEGHEVDDRGAHDTEVVDYPPLCADIGRQVVEGRAERGIVIGGTGGGEAIACNKIRGIRAGLCHSVFLAEISSAHNKTNVLVLGAKVISPAEAVEIASTWLTTPFKGERHQQRLDQIAALERGESLA</sequence>
<dbReference type="NCBIfam" id="NF004051">
    <property type="entry name" value="PRK05571.1"/>
    <property type="match status" value="1"/>
</dbReference>
<dbReference type="PANTHER" id="PTHR30345:SF0">
    <property type="entry name" value="DNA DAMAGE-REPAIR_TOLERATION PROTEIN DRT102"/>
    <property type="match status" value="1"/>
</dbReference>
<dbReference type="STRING" id="568872.GA0070624_3741"/>
<dbReference type="InterPro" id="IPR003500">
    <property type="entry name" value="RpiB_LacA_LacB"/>
</dbReference>
<accession>A0A1C6SHH2</accession>
<gene>
    <name evidence="2" type="ORF">GA0070624_3741</name>
</gene>
<dbReference type="Pfam" id="PF02502">
    <property type="entry name" value="LacAB_rpiB"/>
    <property type="match status" value="1"/>
</dbReference>
<dbReference type="RefSeq" id="WP_176731765.1">
    <property type="nucleotide sequence ID" value="NZ_FMHV01000002.1"/>
</dbReference>
<dbReference type="GO" id="GO:0019316">
    <property type="term" value="P:D-allose catabolic process"/>
    <property type="evidence" value="ECO:0007669"/>
    <property type="project" value="TreeGrafter"/>
</dbReference>
<evidence type="ECO:0000313" key="3">
    <source>
        <dbReference type="Proteomes" id="UP000199413"/>
    </source>
</evidence>
<protein>
    <submittedName>
        <fullName evidence="2">Ribose 5-phosphate isomerase B</fullName>
    </submittedName>
</protein>
<dbReference type="NCBIfam" id="TIGR00689">
    <property type="entry name" value="rpiB_lacA_lacB"/>
    <property type="match status" value="1"/>
</dbReference>
<dbReference type="EMBL" id="FMHV01000002">
    <property type="protein sequence ID" value="SCL28689.1"/>
    <property type="molecule type" value="Genomic_DNA"/>
</dbReference>
<reference evidence="3" key="1">
    <citation type="submission" date="2016-06" db="EMBL/GenBank/DDBJ databases">
        <authorList>
            <person name="Varghese N."/>
            <person name="Submissions Spin"/>
        </authorList>
    </citation>
    <scope>NUCLEOTIDE SEQUENCE [LARGE SCALE GENOMIC DNA]</scope>
    <source>
        <strain evidence="3">DSM 45431</strain>
    </source>
</reference>
<keyword evidence="3" id="KW-1185">Reference proteome</keyword>
<comment type="similarity">
    <text evidence="1">Belongs to the LacAB/RpiB family.</text>
</comment>
<evidence type="ECO:0000313" key="2">
    <source>
        <dbReference type="EMBL" id="SCL28689.1"/>
    </source>
</evidence>
<keyword evidence="2" id="KW-0413">Isomerase</keyword>
<dbReference type="PANTHER" id="PTHR30345">
    <property type="entry name" value="RIBOSE-5-PHOSPHATE ISOMERASE B"/>
    <property type="match status" value="1"/>
</dbReference>